<reference evidence="7 8" key="2">
    <citation type="journal article" date="2011" name="PLoS Genet.">
        <title>Caenorhabditis briggsae recombinant inbred line genotypes reveal inter-strain incompatibility and the evolution of recombination.</title>
        <authorList>
            <person name="Ross J.A."/>
            <person name="Koboldt D.C."/>
            <person name="Staisch J.E."/>
            <person name="Chamberlin H.M."/>
            <person name="Gupta B.P."/>
            <person name="Miller R.D."/>
            <person name="Baird S.E."/>
            <person name="Haag E.S."/>
        </authorList>
    </citation>
    <scope>NUCLEOTIDE SEQUENCE [LARGE SCALE GENOMIC DNA]</scope>
    <source>
        <strain evidence="7 8">AF16</strain>
    </source>
</reference>
<evidence type="ECO:0000256" key="1">
    <source>
        <dbReference type="ARBA" id="ARBA00004141"/>
    </source>
</evidence>
<sequence length="360" mass="40602">MRARVSVKVGTKYLDDAGRHSAILRIPMVSDSNRFVPFVDIYFNLYFFGGLTFQTVLLILILTKSPAILTNLKLFLINTCILQIVLISLAYFIQHRSLPNSNSLAILPHGPCRKFGPNICFSGYHLFLGVALCVGLGISNTIIFRFRVLRRGRMSQKRIITMIALTYIPSLAIIILPFTSPWNFVEVQRTTAFEHPTYDLSVYEPYVGFSQITSFQFLSATFLLVIGAYAIPAVSGFLTTRVIHLINKNRGMSLKTKEQSKTLAYGLACQTFLPVTCYIPIPTCYIYSQSTGAEMLMTEHLLGILICFPSFLDPFISFYFIVPYRQAILNVFKCRKSKPLNSVVNVRQLSKHNASIIDSN</sequence>
<dbReference type="SUPFAM" id="SSF81321">
    <property type="entry name" value="Family A G protein-coupled receptor-like"/>
    <property type="match status" value="1"/>
</dbReference>
<reference evidence="7 8" key="1">
    <citation type="journal article" date="2003" name="PLoS Biol.">
        <title>The genome sequence of Caenorhabditis briggsae: a platform for comparative genomics.</title>
        <authorList>
            <person name="Stein L.D."/>
            <person name="Bao Z."/>
            <person name="Blasiar D."/>
            <person name="Blumenthal T."/>
            <person name="Brent M.R."/>
            <person name="Chen N."/>
            <person name="Chinwalla A."/>
            <person name="Clarke L."/>
            <person name="Clee C."/>
            <person name="Coghlan A."/>
            <person name="Coulson A."/>
            <person name="D'Eustachio P."/>
            <person name="Fitch D.H."/>
            <person name="Fulton L.A."/>
            <person name="Fulton R.E."/>
            <person name="Griffiths-Jones S."/>
            <person name="Harris T.W."/>
            <person name="Hillier L.W."/>
            <person name="Kamath R."/>
            <person name="Kuwabara P.E."/>
            <person name="Mardis E.R."/>
            <person name="Marra M.A."/>
            <person name="Miner T.L."/>
            <person name="Minx P."/>
            <person name="Mullikin J.C."/>
            <person name="Plumb R.W."/>
            <person name="Rogers J."/>
            <person name="Schein J.E."/>
            <person name="Sohrmann M."/>
            <person name="Spieth J."/>
            <person name="Stajich J.E."/>
            <person name="Wei C."/>
            <person name="Willey D."/>
            <person name="Wilson R.K."/>
            <person name="Durbin R."/>
            <person name="Waterston R.H."/>
        </authorList>
    </citation>
    <scope>NUCLEOTIDE SEQUENCE [LARGE SCALE GENOMIC DNA]</scope>
    <source>
        <strain evidence="7 8">AF16</strain>
    </source>
</reference>
<keyword evidence="8" id="KW-1185">Reference proteome</keyword>
<dbReference type="PANTHER" id="PTHR22945:SF28">
    <property type="entry name" value="SERPENTINE RECEPTOR CLASS DELTA-55"/>
    <property type="match status" value="1"/>
</dbReference>
<dbReference type="OMA" id="IIFRFRV"/>
<dbReference type="EMBL" id="HE601401">
    <property type="protein sequence ID" value="CAP31997.2"/>
    <property type="molecule type" value="Genomic_DNA"/>
</dbReference>
<dbReference type="eggNOG" id="ENOG502TFI0">
    <property type="taxonomic scope" value="Eukaryota"/>
</dbReference>
<evidence type="ECO:0000313" key="8">
    <source>
        <dbReference type="Proteomes" id="UP000008549"/>
    </source>
</evidence>
<keyword evidence="5 6" id="KW-0472">Membrane</keyword>
<dbReference type="Pfam" id="PF10317">
    <property type="entry name" value="7TM_GPCR_Srd"/>
    <property type="match status" value="1"/>
</dbReference>
<feature type="transmembrane region" description="Helical" evidence="6">
    <location>
        <begin position="301"/>
        <end position="322"/>
    </location>
</feature>
<feature type="transmembrane region" description="Helical" evidence="6">
    <location>
        <begin position="41"/>
        <end position="62"/>
    </location>
</feature>
<gene>
    <name evidence="9" type="primary">srd-55</name>
    <name evidence="7" type="synonym">Cbr-srd-55</name>
    <name evidence="9" type="ORF">CBG13160</name>
    <name evidence="7" type="ORF">CBG_13160</name>
</gene>
<dbReference type="FunCoup" id="A8XH73">
    <property type="interactions" value="10"/>
</dbReference>
<evidence type="ECO:0000313" key="7">
    <source>
        <dbReference type="EMBL" id="CAP31997.2"/>
    </source>
</evidence>
<dbReference type="PANTHER" id="PTHR22945">
    <property type="entry name" value="SERPENTINE RECEPTOR, CLASS D DELTA"/>
    <property type="match status" value="1"/>
</dbReference>
<name>A8XH73_CAEBR</name>
<feature type="transmembrane region" description="Helical" evidence="6">
    <location>
        <begin position="263"/>
        <end position="281"/>
    </location>
</feature>
<evidence type="ECO:0000256" key="4">
    <source>
        <dbReference type="ARBA" id="ARBA00022989"/>
    </source>
</evidence>
<evidence type="ECO:0000256" key="6">
    <source>
        <dbReference type="SAM" id="Phobius"/>
    </source>
</evidence>
<dbReference type="WormBase" id="CBG13160">
    <property type="protein sequence ID" value="CBP47625"/>
    <property type="gene ID" value="WBGene00033967"/>
    <property type="gene designation" value="Cbr-srd-55"/>
</dbReference>
<feature type="transmembrane region" description="Helical" evidence="6">
    <location>
        <begin position="74"/>
        <end position="93"/>
    </location>
</feature>
<dbReference type="Proteomes" id="UP000008549">
    <property type="component" value="Unassembled WGS sequence"/>
</dbReference>
<dbReference type="Gene3D" id="1.20.1070.10">
    <property type="entry name" value="Rhodopsin 7-helix transmembrane proteins"/>
    <property type="match status" value="1"/>
</dbReference>
<accession>A8XH73</accession>
<proteinExistence type="inferred from homology"/>
<evidence type="ECO:0000256" key="2">
    <source>
        <dbReference type="ARBA" id="ARBA00009166"/>
    </source>
</evidence>
<evidence type="ECO:0000256" key="3">
    <source>
        <dbReference type="ARBA" id="ARBA00022692"/>
    </source>
</evidence>
<dbReference type="InterPro" id="IPR019421">
    <property type="entry name" value="7TM_GPCR_serpentine_rcpt_Srd"/>
</dbReference>
<comment type="subcellular location">
    <subcellularLocation>
        <location evidence="1">Membrane</location>
        <topology evidence="1">Multi-pass membrane protein</topology>
    </subcellularLocation>
</comment>
<dbReference type="AlphaFoldDB" id="A8XH73"/>
<feature type="transmembrane region" description="Helical" evidence="6">
    <location>
        <begin position="124"/>
        <end position="146"/>
    </location>
</feature>
<dbReference type="HOGENOM" id="CLU_057924_2_0_1"/>
<feature type="transmembrane region" description="Helical" evidence="6">
    <location>
        <begin position="158"/>
        <end position="178"/>
    </location>
</feature>
<evidence type="ECO:0000256" key="5">
    <source>
        <dbReference type="ARBA" id="ARBA00023136"/>
    </source>
</evidence>
<protein>
    <submittedName>
        <fullName evidence="7">Protein CBR-SRD-55</fullName>
    </submittedName>
</protein>
<keyword evidence="4 6" id="KW-1133">Transmembrane helix</keyword>
<keyword evidence="3 6" id="KW-0812">Transmembrane</keyword>
<dbReference type="InterPro" id="IPR050920">
    <property type="entry name" value="Nematode_rcpt-like_delta"/>
</dbReference>
<organism evidence="7 8">
    <name type="scientific">Caenorhabditis briggsae</name>
    <dbReference type="NCBI Taxonomy" id="6238"/>
    <lineage>
        <taxon>Eukaryota</taxon>
        <taxon>Metazoa</taxon>
        <taxon>Ecdysozoa</taxon>
        <taxon>Nematoda</taxon>
        <taxon>Chromadorea</taxon>
        <taxon>Rhabditida</taxon>
        <taxon>Rhabditina</taxon>
        <taxon>Rhabditomorpha</taxon>
        <taxon>Rhabditoidea</taxon>
        <taxon>Rhabditidae</taxon>
        <taxon>Peloderinae</taxon>
        <taxon>Caenorhabditis</taxon>
    </lineage>
</organism>
<evidence type="ECO:0000313" key="9">
    <source>
        <dbReference type="WormBase" id="CBG13160"/>
    </source>
</evidence>
<comment type="similarity">
    <text evidence="2">Belongs to the nematode receptor-like protein srd family.</text>
</comment>
<dbReference type="InParanoid" id="A8XH73"/>
<dbReference type="GO" id="GO:0016020">
    <property type="term" value="C:membrane"/>
    <property type="evidence" value="ECO:0007669"/>
    <property type="project" value="UniProtKB-SubCell"/>
</dbReference>
<feature type="transmembrane region" description="Helical" evidence="6">
    <location>
        <begin position="217"/>
        <end position="243"/>
    </location>
</feature>